<sequence>MTQFNETAYRQGLLASDNYIGRSDSADNLQWANENGADVLEFISSSTPANLVVVGQVVPGRSYLGPAGNTGVGTEYRVDLESAKQALTIRRTVLNLLGKDWSKGVETIGTVQEDIARTTDGFGKVDKNGRSSELKLARKLWIKRDVPLGKDDEIDAETDKWPIPDEHLHAFNRVKMISRINRVPVYDIDDNLLRPDQVTSSLENALVEVVFTMKHYYIKKDNRDIYVSDMKQVRILTYLSGEVGLDDFERGLQEGKPIKFGEKRKCIGASDNAVAGPSGSKGGEAPGEAGLEIGRKGASGTEKTRSRTASSEASGTADKIGASEVGGGNGKGKAAEPGAGKANDEVESGPERKKAKKV</sequence>
<dbReference type="Proteomes" id="UP000308600">
    <property type="component" value="Unassembled WGS sequence"/>
</dbReference>
<proteinExistence type="predicted"/>
<organism evidence="1 2">
    <name type="scientific">Pluteus cervinus</name>
    <dbReference type="NCBI Taxonomy" id="181527"/>
    <lineage>
        <taxon>Eukaryota</taxon>
        <taxon>Fungi</taxon>
        <taxon>Dikarya</taxon>
        <taxon>Basidiomycota</taxon>
        <taxon>Agaricomycotina</taxon>
        <taxon>Agaricomycetes</taxon>
        <taxon>Agaricomycetidae</taxon>
        <taxon>Agaricales</taxon>
        <taxon>Pluteineae</taxon>
        <taxon>Pluteaceae</taxon>
        <taxon>Pluteus</taxon>
    </lineage>
</organism>
<evidence type="ECO:0000313" key="1">
    <source>
        <dbReference type="EMBL" id="TFK69979.1"/>
    </source>
</evidence>
<protein>
    <submittedName>
        <fullName evidence="1">Uncharacterized protein</fullName>
    </submittedName>
</protein>
<keyword evidence="2" id="KW-1185">Reference proteome</keyword>
<reference evidence="1 2" key="1">
    <citation type="journal article" date="2019" name="Nat. Ecol. Evol.">
        <title>Megaphylogeny resolves global patterns of mushroom evolution.</title>
        <authorList>
            <person name="Varga T."/>
            <person name="Krizsan K."/>
            <person name="Foldi C."/>
            <person name="Dima B."/>
            <person name="Sanchez-Garcia M."/>
            <person name="Sanchez-Ramirez S."/>
            <person name="Szollosi G.J."/>
            <person name="Szarkandi J.G."/>
            <person name="Papp V."/>
            <person name="Albert L."/>
            <person name="Andreopoulos W."/>
            <person name="Angelini C."/>
            <person name="Antonin V."/>
            <person name="Barry K.W."/>
            <person name="Bougher N.L."/>
            <person name="Buchanan P."/>
            <person name="Buyck B."/>
            <person name="Bense V."/>
            <person name="Catcheside P."/>
            <person name="Chovatia M."/>
            <person name="Cooper J."/>
            <person name="Damon W."/>
            <person name="Desjardin D."/>
            <person name="Finy P."/>
            <person name="Geml J."/>
            <person name="Haridas S."/>
            <person name="Hughes K."/>
            <person name="Justo A."/>
            <person name="Karasinski D."/>
            <person name="Kautmanova I."/>
            <person name="Kiss B."/>
            <person name="Kocsube S."/>
            <person name="Kotiranta H."/>
            <person name="LaButti K.M."/>
            <person name="Lechner B.E."/>
            <person name="Liimatainen K."/>
            <person name="Lipzen A."/>
            <person name="Lukacs Z."/>
            <person name="Mihaltcheva S."/>
            <person name="Morgado L.N."/>
            <person name="Niskanen T."/>
            <person name="Noordeloos M.E."/>
            <person name="Ohm R.A."/>
            <person name="Ortiz-Santana B."/>
            <person name="Ovrebo C."/>
            <person name="Racz N."/>
            <person name="Riley R."/>
            <person name="Savchenko A."/>
            <person name="Shiryaev A."/>
            <person name="Soop K."/>
            <person name="Spirin V."/>
            <person name="Szebenyi C."/>
            <person name="Tomsovsky M."/>
            <person name="Tulloss R.E."/>
            <person name="Uehling J."/>
            <person name="Grigoriev I.V."/>
            <person name="Vagvolgyi C."/>
            <person name="Papp T."/>
            <person name="Martin F.M."/>
            <person name="Miettinen O."/>
            <person name="Hibbett D.S."/>
            <person name="Nagy L.G."/>
        </authorList>
    </citation>
    <scope>NUCLEOTIDE SEQUENCE [LARGE SCALE GENOMIC DNA]</scope>
    <source>
        <strain evidence="1 2">NL-1719</strain>
    </source>
</reference>
<accession>A0ACD3AXH8</accession>
<gene>
    <name evidence="1" type="ORF">BDN72DRAFT_878139</name>
</gene>
<name>A0ACD3AXH8_9AGAR</name>
<dbReference type="EMBL" id="ML208321">
    <property type="protein sequence ID" value="TFK69979.1"/>
    <property type="molecule type" value="Genomic_DNA"/>
</dbReference>
<evidence type="ECO:0000313" key="2">
    <source>
        <dbReference type="Proteomes" id="UP000308600"/>
    </source>
</evidence>